<dbReference type="InterPro" id="IPR050266">
    <property type="entry name" value="AB_hydrolase_sf"/>
</dbReference>
<dbReference type="OrthoDB" id="5853561at2"/>
<feature type="chain" id="PRO_5013145236" evidence="1">
    <location>
        <begin position="25"/>
        <end position="515"/>
    </location>
</feature>
<feature type="signal peptide" evidence="1">
    <location>
        <begin position="1"/>
        <end position="24"/>
    </location>
</feature>
<accession>A0A240EFK5</accession>
<evidence type="ECO:0000259" key="2">
    <source>
        <dbReference type="Pfam" id="PF00561"/>
    </source>
</evidence>
<dbReference type="GO" id="GO:0046464">
    <property type="term" value="P:acylglycerol catabolic process"/>
    <property type="evidence" value="ECO:0007669"/>
    <property type="project" value="TreeGrafter"/>
</dbReference>
<dbReference type="GO" id="GO:0047372">
    <property type="term" value="F:monoacylglycerol lipase activity"/>
    <property type="evidence" value="ECO:0007669"/>
    <property type="project" value="TreeGrafter"/>
</dbReference>
<dbReference type="SUPFAM" id="SSF53474">
    <property type="entry name" value="alpha/beta-Hydrolases"/>
    <property type="match status" value="1"/>
</dbReference>
<dbReference type="PROSITE" id="PS51257">
    <property type="entry name" value="PROKAR_LIPOPROTEIN"/>
    <property type="match status" value="1"/>
</dbReference>
<keyword evidence="1" id="KW-0732">Signal</keyword>
<protein>
    <submittedName>
        <fullName evidence="3">2-hydroxy-6-oxononadienedioate/2-hydroxy-6-oxononatrienedioate hydrolase</fullName>
        <ecNumber evidence="3">3.7.1.14</ecNumber>
    </submittedName>
</protein>
<name>A0A240EFK5_9VIBR</name>
<dbReference type="PRINTS" id="PR00111">
    <property type="entry name" value="ABHYDROLASE"/>
</dbReference>
<dbReference type="Gene3D" id="3.40.50.1820">
    <property type="entry name" value="alpha/beta hydrolase"/>
    <property type="match status" value="1"/>
</dbReference>
<evidence type="ECO:0000313" key="3">
    <source>
        <dbReference type="EMBL" id="SNX47336.1"/>
    </source>
</evidence>
<dbReference type="PANTHER" id="PTHR43798">
    <property type="entry name" value="MONOACYLGLYCEROL LIPASE"/>
    <property type="match status" value="1"/>
</dbReference>
<evidence type="ECO:0000313" key="4">
    <source>
        <dbReference type="Proteomes" id="UP000219336"/>
    </source>
</evidence>
<organism evidence="3 4">
    <name type="scientific">Vibrio thalassae</name>
    <dbReference type="NCBI Taxonomy" id="1243014"/>
    <lineage>
        <taxon>Bacteria</taxon>
        <taxon>Pseudomonadati</taxon>
        <taxon>Pseudomonadota</taxon>
        <taxon>Gammaproteobacteria</taxon>
        <taxon>Vibrionales</taxon>
        <taxon>Vibrionaceae</taxon>
        <taxon>Vibrio</taxon>
    </lineage>
</organism>
<dbReference type="EMBL" id="OANU01000008">
    <property type="protein sequence ID" value="SNX47336.1"/>
    <property type="molecule type" value="Genomic_DNA"/>
</dbReference>
<dbReference type="EC" id="3.7.1.14" evidence="3"/>
<dbReference type="RefSeq" id="WP_096992614.1">
    <property type="nucleotide sequence ID" value="NZ_JBHSII010000001.1"/>
</dbReference>
<dbReference type="Proteomes" id="UP000219336">
    <property type="component" value="Unassembled WGS sequence"/>
</dbReference>
<keyword evidence="3" id="KW-0378">Hydrolase</keyword>
<dbReference type="GO" id="GO:0016020">
    <property type="term" value="C:membrane"/>
    <property type="evidence" value="ECO:0007669"/>
    <property type="project" value="TreeGrafter"/>
</dbReference>
<reference evidence="4" key="1">
    <citation type="submission" date="2016-06" db="EMBL/GenBank/DDBJ databases">
        <authorList>
            <person name="Rodrigo-Torres L."/>
            <person name="Arahal R.D."/>
            <person name="Lucena T."/>
        </authorList>
    </citation>
    <scope>NUCLEOTIDE SEQUENCE [LARGE SCALE GENOMIC DNA]</scope>
    <source>
        <strain evidence="4">CECT8203</strain>
    </source>
</reference>
<dbReference type="Pfam" id="PF00561">
    <property type="entry name" value="Abhydrolase_1"/>
    <property type="match status" value="1"/>
</dbReference>
<dbReference type="InterPro" id="IPR000073">
    <property type="entry name" value="AB_hydrolase_1"/>
</dbReference>
<evidence type="ECO:0000256" key="1">
    <source>
        <dbReference type="SAM" id="SignalP"/>
    </source>
</evidence>
<dbReference type="AlphaFoldDB" id="A0A240EFK5"/>
<dbReference type="InterPro" id="IPR000639">
    <property type="entry name" value="Epox_hydrolase-like"/>
</dbReference>
<proteinExistence type="predicted"/>
<feature type="domain" description="AB hydrolase-1" evidence="2">
    <location>
        <begin position="85"/>
        <end position="334"/>
    </location>
</feature>
<sequence>MNKPTIATLSSLLLFGLLSGCAQQQTYPLPEMKALSVEQQCTQSFWLDCVNYPFPVKYATVHDGKDIEWQIAYMDEYLGQDPSPPVVVLIHGKGMYAGYYAELMRDLLAQGYRVIAPDLPHYGKSIPGNLDNPITRSLDDTRVAIHDLLSNELNIDKAHFLGHSMGAQWVLGYTLKHPEMVDKIVLEAPGGLEEFSTAPFFSPNQADSYDNWYKIWGSTVTLEQQKTPEDIALFNYFKAKNPKTGTIMESSSGYFLTETPMTEYITDVRQFMIDNSRDEFESWTKTYIRDIYSMGAETLKEDPKSLVKQLDRISSPIFVTYGEKEPFIPTTVFSNNQDLRWDIVKPLHDRLSEAGNVPTVVIYPEVGHFIHTDIAEQFNQDVIRFLGGKSNDNAEEVAKYQAPIVTPPQEVIAFFDSFKAAILSQDKARIATFYADDFVENGYDKSSFLAILYSQLKNVTDYKVSLVKFEQDSAITDEYFVEGMVDVGVMKVPFKPGSKVRKTEQGWVWLGNRKS</sequence>
<dbReference type="InterPro" id="IPR029058">
    <property type="entry name" value="AB_hydrolase_fold"/>
</dbReference>
<dbReference type="PRINTS" id="PR00412">
    <property type="entry name" value="EPOXHYDRLASE"/>
</dbReference>
<dbReference type="PANTHER" id="PTHR43798:SF5">
    <property type="entry name" value="MONOACYLGLYCEROL LIPASE ABHD6"/>
    <property type="match status" value="1"/>
</dbReference>
<gene>
    <name evidence="3" type="primary">mhpC</name>
    <name evidence="3" type="ORF">VTH8203_00937</name>
</gene>
<keyword evidence="4" id="KW-1185">Reference proteome</keyword>